<keyword evidence="2" id="KW-0812">Transmembrane</keyword>
<protein>
    <submittedName>
        <fullName evidence="3">Uncharacterized protein</fullName>
    </submittedName>
</protein>
<dbReference type="RefSeq" id="WP_149615455.1">
    <property type="nucleotide sequence ID" value="NZ_CP027665.1"/>
</dbReference>
<reference evidence="4" key="1">
    <citation type="submission" date="2018-03" db="EMBL/GenBank/DDBJ databases">
        <title>Genomic analysis of the strain SH-1 isolated from shrimp intestine.</title>
        <authorList>
            <person name="Kim Y.-S."/>
            <person name="Kim S.-E."/>
            <person name="Kim K.-H."/>
        </authorList>
    </citation>
    <scope>NUCLEOTIDE SEQUENCE [LARGE SCALE GENOMIC DNA]</scope>
    <source>
        <strain evidence="4">SH-1</strain>
    </source>
</reference>
<evidence type="ECO:0000313" key="3">
    <source>
        <dbReference type="EMBL" id="AVO37010.2"/>
    </source>
</evidence>
<name>A0A2S0MMA1_9RHOB</name>
<feature type="transmembrane region" description="Helical" evidence="2">
    <location>
        <begin position="189"/>
        <end position="212"/>
    </location>
</feature>
<keyword evidence="2" id="KW-0472">Membrane</keyword>
<feature type="transmembrane region" description="Helical" evidence="2">
    <location>
        <begin position="163"/>
        <end position="183"/>
    </location>
</feature>
<feature type="region of interest" description="Disordered" evidence="1">
    <location>
        <begin position="272"/>
        <end position="296"/>
    </location>
</feature>
<proteinExistence type="predicted"/>
<keyword evidence="2" id="KW-1133">Transmembrane helix</keyword>
<dbReference type="Proteomes" id="UP000237655">
    <property type="component" value="Chromosome"/>
</dbReference>
<evidence type="ECO:0000313" key="4">
    <source>
        <dbReference type="Proteomes" id="UP000237655"/>
    </source>
</evidence>
<accession>A0A2S0MMA1</accession>
<sequence>MFEALLVTTSSEGLQPLGSAAQRSFELLTGTLRARLGEDCARLLAEPVAAEHGEQIDWHAPMPGRAVAFPDLDAGDQARLKAALAPRIAAIRAEAETLAASDAPEDQRLAEALGNAIEIPGEEMIYAVRGDDGAVHPVLVHWAWVRQERQAVRGVLTAMIPRPAAAGAGATLAAAAPVAAPGLAAWAGWWWLILLGWLLLAALLAAILWLLVAPCGLDRSGPYFCPADPPEIHAALSESRVLADRVAGLEHELALRNRICKPVIPLRGAEAAPPVAPSAPTAPAPAPVPAPADKAEAPAGLDDRLRERGAARGALNFTLVWHTRDDIDLRVECPTGQEVSYLKRDVCGGRYDLDANLRADTAIEDPVENVVFDAARPGLYKVRAHLRGERTDGDKAVTLHVLYGDGRAEQYSGTVNARQRSWVTNISISG</sequence>
<evidence type="ECO:0000256" key="2">
    <source>
        <dbReference type="SAM" id="Phobius"/>
    </source>
</evidence>
<dbReference type="EMBL" id="CP027665">
    <property type="protein sequence ID" value="AVO37010.2"/>
    <property type="molecule type" value="Genomic_DNA"/>
</dbReference>
<keyword evidence="4" id="KW-1185">Reference proteome</keyword>
<gene>
    <name evidence="3" type="ORF">C6Y53_04365</name>
</gene>
<feature type="compositionally biased region" description="Pro residues" evidence="1">
    <location>
        <begin position="274"/>
        <end position="290"/>
    </location>
</feature>
<dbReference type="AlphaFoldDB" id="A0A2S0MMA1"/>
<dbReference type="KEGG" id="thas:C6Y53_04365"/>
<organism evidence="3 4">
    <name type="scientific">Pukyongiella litopenaei</name>
    <dbReference type="NCBI Taxonomy" id="2605946"/>
    <lineage>
        <taxon>Bacteria</taxon>
        <taxon>Pseudomonadati</taxon>
        <taxon>Pseudomonadota</taxon>
        <taxon>Alphaproteobacteria</taxon>
        <taxon>Rhodobacterales</taxon>
        <taxon>Paracoccaceae</taxon>
        <taxon>Pukyongiella</taxon>
    </lineage>
</organism>
<evidence type="ECO:0000256" key="1">
    <source>
        <dbReference type="SAM" id="MobiDB-lite"/>
    </source>
</evidence>